<feature type="domain" description="Fibronectin type-III" evidence="9">
    <location>
        <begin position="1016"/>
        <end position="1107"/>
    </location>
</feature>
<feature type="compositionally biased region" description="Polar residues" evidence="6">
    <location>
        <begin position="1771"/>
        <end position="1787"/>
    </location>
</feature>
<dbReference type="CDD" id="cd00108">
    <property type="entry name" value="KR"/>
    <property type="match status" value="1"/>
</dbReference>
<feature type="region of interest" description="Disordered" evidence="6">
    <location>
        <begin position="1443"/>
        <end position="1479"/>
    </location>
</feature>
<dbReference type="InterPro" id="IPR056601">
    <property type="entry name" value="Galaxin_dom"/>
</dbReference>
<feature type="domain" description="Fibronectin type-III" evidence="9">
    <location>
        <begin position="920"/>
        <end position="1011"/>
    </location>
</feature>
<feature type="domain" description="Fibronectin type-III" evidence="9">
    <location>
        <begin position="4074"/>
        <end position="4165"/>
    </location>
</feature>
<dbReference type="EMBL" id="OV696694">
    <property type="protein sequence ID" value="CAH1274573.1"/>
    <property type="molecule type" value="Genomic_DNA"/>
</dbReference>
<evidence type="ECO:0000259" key="9">
    <source>
        <dbReference type="PROSITE" id="PS50853"/>
    </source>
</evidence>
<feature type="compositionally biased region" description="Low complexity" evidence="6">
    <location>
        <begin position="1806"/>
        <end position="1827"/>
    </location>
</feature>
<dbReference type="InterPro" id="IPR018056">
    <property type="entry name" value="Kringle_CS"/>
</dbReference>
<feature type="compositionally biased region" description="Low complexity" evidence="6">
    <location>
        <begin position="2253"/>
        <end position="2265"/>
    </location>
</feature>
<feature type="region of interest" description="Disordered" evidence="6">
    <location>
        <begin position="4764"/>
        <end position="4806"/>
    </location>
</feature>
<feature type="region of interest" description="Disordered" evidence="6">
    <location>
        <begin position="1500"/>
        <end position="2126"/>
    </location>
</feature>
<gene>
    <name evidence="10" type="primary">FN1</name>
    <name evidence="10" type="ORF">BLAG_LOCUS25557</name>
</gene>
<feature type="region of interest" description="Disordered" evidence="6">
    <location>
        <begin position="2177"/>
        <end position="2399"/>
    </location>
</feature>
<feature type="region of interest" description="Disordered" evidence="6">
    <location>
        <begin position="3563"/>
        <end position="3587"/>
    </location>
</feature>
<dbReference type="OrthoDB" id="10021831at2759"/>
<dbReference type="SMART" id="SM00060">
    <property type="entry name" value="FN3"/>
    <property type="match status" value="32"/>
</dbReference>
<dbReference type="PROSITE" id="PS50070">
    <property type="entry name" value="KRINGLE_2"/>
    <property type="match status" value="1"/>
</dbReference>
<feature type="domain" description="Fibronectin type-III" evidence="9">
    <location>
        <begin position="1329"/>
        <end position="1420"/>
    </location>
</feature>
<feature type="domain" description="Fibronectin type-III" evidence="9">
    <location>
        <begin position="3100"/>
        <end position="3190"/>
    </location>
</feature>
<feature type="compositionally biased region" description="Polar residues" evidence="6">
    <location>
        <begin position="1594"/>
        <end position="1615"/>
    </location>
</feature>
<feature type="domain" description="Fibronectin type-III" evidence="9">
    <location>
        <begin position="3487"/>
        <end position="3577"/>
    </location>
</feature>
<feature type="compositionally biased region" description="Polar residues" evidence="6">
    <location>
        <begin position="2236"/>
        <end position="2252"/>
    </location>
</feature>
<dbReference type="Gene3D" id="2.60.40.10">
    <property type="entry name" value="Immunoglobulins"/>
    <property type="match status" value="32"/>
</dbReference>
<evidence type="ECO:0000256" key="3">
    <source>
        <dbReference type="ARBA" id="ARBA00022737"/>
    </source>
</evidence>
<dbReference type="Pfam" id="PF00041">
    <property type="entry name" value="fn3"/>
    <property type="match status" value="32"/>
</dbReference>
<keyword evidence="3" id="KW-0677">Repeat</keyword>
<feature type="compositionally biased region" description="Polar residues" evidence="6">
    <location>
        <begin position="1727"/>
        <end position="1740"/>
    </location>
</feature>
<feature type="domain" description="Fibronectin type-III" evidence="9">
    <location>
        <begin position="3003"/>
        <end position="3093"/>
    </location>
</feature>
<evidence type="ECO:0000256" key="1">
    <source>
        <dbReference type="ARBA" id="ARBA00022572"/>
    </source>
</evidence>
<feature type="compositionally biased region" description="Polar residues" evidence="6">
    <location>
        <begin position="2314"/>
        <end position="2333"/>
    </location>
</feature>
<dbReference type="InterPro" id="IPR050991">
    <property type="entry name" value="ECM_Regulatory_Proteins"/>
</dbReference>
<feature type="domain" description="Fibronectin type-III" evidence="9">
    <location>
        <begin position="4507"/>
        <end position="4599"/>
    </location>
</feature>
<dbReference type="PANTHER" id="PTHR46708:SF2">
    <property type="entry name" value="FIBRONECTIN TYPE-III DOMAIN-CONTAINING PROTEIN"/>
    <property type="match status" value="1"/>
</dbReference>
<feature type="domain" description="Fibronectin type-III" evidence="9">
    <location>
        <begin position="2422"/>
        <end position="2513"/>
    </location>
</feature>
<evidence type="ECO:0000313" key="11">
    <source>
        <dbReference type="Proteomes" id="UP000838412"/>
    </source>
</evidence>
<dbReference type="InterPro" id="IPR003961">
    <property type="entry name" value="FN3_dom"/>
</dbReference>
<feature type="domain" description="Fibronectin type-III" evidence="9">
    <location>
        <begin position="3294"/>
        <end position="3384"/>
    </location>
</feature>
<evidence type="ECO:0000256" key="7">
    <source>
        <dbReference type="SAM" id="SignalP"/>
    </source>
</evidence>
<feature type="domain" description="Fibronectin type-III" evidence="9">
    <location>
        <begin position="3584"/>
        <end position="3676"/>
    </location>
</feature>
<feature type="compositionally biased region" description="Low complexity" evidence="6">
    <location>
        <begin position="1460"/>
        <end position="1474"/>
    </location>
</feature>
<feature type="domain" description="Kringle" evidence="8">
    <location>
        <begin position="4789"/>
        <end position="4867"/>
    </location>
</feature>
<dbReference type="InterPro" id="IPR038178">
    <property type="entry name" value="Kringle_sf"/>
</dbReference>
<feature type="domain" description="Fibronectin type-III" evidence="9">
    <location>
        <begin position="2617"/>
        <end position="2708"/>
    </location>
</feature>
<feature type="domain" description="Fibronectin type-III" evidence="9">
    <location>
        <begin position="2808"/>
        <end position="2898"/>
    </location>
</feature>
<dbReference type="FunFam" id="2.40.20.10:FF:000001">
    <property type="entry name" value="Urokinase-type plasminogen activator"/>
    <property type="match status" value="1"/>
</dbReference>
<dbReference type="SUPFAM" id="SSF57440">
    <property type="entry name" value="Kringle-like"/>
    <property type="match status" value="1"/>
</dbReference>
<keyword evidence="1 5" id="KW-0420">Kringle</keyword>
<dbReference type="FunFam" id="2.60.40.10:FF:002445">
    <property type="match status" value="5"/>
</dbReference>
<evidence type="ECO:0000256" key="2">
    <source>
        <dbReference type="ARBA" id="ARBA00022729"/>
    </source>
</evidence>
<feature type="disulfide bond" evidence="5">
    <location>
        <begin position="4790"/>
        <end position="4867"/>
    </location>
</feature>
<keyword evidence="11" id="KW-1185">Reference proteome</keyword>
<dbReference type="InterPro" id="IPR036116">
    <property type="entry name" value="FN3_sf"/>
</dbReference>
<feature type="domain" description="Fibronectin type-III" evidence="9">
    <location>
        <begin position="2520"/>
        <end position="2610"/>
    </location>
</feature>
<feature type="domain" description="Fibronectin type-III" evidence="9">
    <location>
        <begin position="2714"/>
        <end position="2803"/>
    </location>
</feature>
<feature type="region of interest" description="Disordered" evidence="6">
    <location>
        <begin position="2897"/>
        <end position="2916"/>
    </location>
</feature>
<dbReference type="SMART" id="SM00130">
    <property type="entry name" value="KR"/>
    <property type="match status" value="1"/>
</dbReference>
<feature type="domain" description="Fibronectin type-III" evidence="9">
    <location>
        <begin position="3681"/>
        <end position="3772"/>
    </location>
</feature>
<dbReference type="PROSITE" id="PS50853">
    <property type="entry name" value="FN3"/>
    <property type="match status" value="32"/>
</dbReference>
<protein>
    <submittedName>
        <fullName evidence="10">FN1 protein</fullName>
    </submittedName>
</protein>
<feature type="signal peptide" evidence="7">
    <location>
        <begin position="1"/>
        <end position="21"/>
    </location>
</feature>
<feature type="compositionally biased region" description="Polar residues" evidence="6">
    <location>
        <begin position="1511"/>
        <end position="1521"/>
    </location>
</feature>
<dbReference type="InterPro" id="IPR013806">
    <property type="entry name" value="Kringle-like"/>
</dbReference>
<dbReference type="Gene3D" id="2.40.20.10">
    <property type="entry name" value="Plasminogen Kringle 4"/>
    <property type="match status" value="1"/>
</dbReference>
<dbReference type="InterPro" id="IPR000001">
    <property type="entry name" value="Kringle"/>
</dbReference>
<dbReference type="CDD" id="cd00063">
    <property type="entry name" value="FN3"/>
    <property type="match status" value="32"/>
</dbReference>
<feature type="domain" description="Fibronectin type-III" evidence="9">
    <location>
        <begin position="714"/>
        <end position="806"/>
    </location>
</feature>
<sequence length="4871" mass="517803">MLQPILAIPLLTVLMAQGGLATYPHRGAVQGSASDGNTCYSTRGPLSYNPLRQICCADGVYEGAEANYICKICETTMFAIPKSSRPWRCCGRNNDQPYNPETSHCCFGQVKDGPEDTTSCFRCSADSIMSIPRDESKSYMCCGDQPYNTLRQHCCAGSLNNGPESAYICQSCGDNMMSRRRDLPPLRCCGVNNEISYDPSTHHCCGGFNQPKYGPQRDYVCQRCGNSYFSRPATDGSWRCCKGQPYNPAEQHCCFNGLHSGSEEHFTCQRCGNEVFSRRRDEPEYWCCSHPKMSEMTPYNPQSQTCCNGQIFSGPDNQHSCQVCGSTPFVRPSTDEPWRCCNTVTPYSPQRDHCCFGELRSGSEEQSTCVRCGKNLHTVPVNGQPWGCCGAEAFNPEREVCCNGQVYPGLVCGYEALPAPGTVLGLAAENVDSYSVGLRWYSPSNTQGLFGYRIFYRSASGGQESVVDTRSLGTSYTLSGLQPDSQYIIQVMAYGIAGDGQRSNTLRVQTAPEIGGSTPAQFVQARPRDSDSVDLEWNAPAGITTDRVQGYRILYKQTTETNTAYLDVGRPVSGTSFTLGGLEPHTDYDIVIVTIDDTGASSHSMPVRVRTAEGIPGPPGSLQRTAVGSNRLQVAWEPPASVNGVLEGYRLYYQVRGEDSPRVVELGPESTRYTLTGLESSTQYIVWVSAFTSAGEGLRSGNIAIRTSGGIPGAVRSLRGDPISPTSVRVQWEKPTYNADGVQGYRLYYMQVGGRDIPAITLEGNLQSYIISGLQPNSGYEIWLVAFTSAGDGQESPHITVRTGSQETVYPPSQPQQPQLPGTPRDVRVSTVDPFTILVHWQPPTSGGDISNYLVYYQVADENRAISVQSGPNDRSHLLGGLQPDTQYLIWIVAVSPVGVGLRSPAVPVQTQAVDVLPDAPRGLQVTPIGPTMIRVQWVPPRGGGAVSGYRIYYQVLGQPSLSLEADASERTRIIGQLLPNTEYTVWVLAFNPAGEDGSETQRFTVRTTAAVPGFVPRINVTAIDDTTLWVSWEAPETGAPVRGYRIYYQAMSGDQMPSTVETGPLVQSQAVSGLEPGIEYMIWIVAFSNQGDSEDSPRVRIRTNARVPDRAQPLPEIPPVAGVPGIPQDIQGTSLSSSSIQVQWQEPATDAAPSGYRVYYQVVGEATISFKESRAEQRILIVEDLQPNTDYNIWVTAYSPAGTGQRSARITVRTLQETPQLPGVPDDVRVVDVGQTTIHVQWQRPRAGGDVTGYRIYYQPENQVSASAEVVNPSTLSYIIPGLQPDMEYTVWLVALSSLGMGLRSPLVTVRTEPTEGEADYTPEVPGMPEDVTAYATSAVSIRVEWQTPTQEDRVSGYRIRYQAEGDPAISTIEVDREERSYDIMALTPETDYTVWVVAFSAEGMGLRSPKVHARTPEDGPCDCDYVLDVDADKIKELYADKDEDTAEEVSTAQPGNPASPGAGSDTGDSSAAAGGGGTNEIAVAPVVDAFLDGDNGTSAGVGGGGTGTRVTISDVNTDSLRAGADGNNMDSTDGQNGTGSGVPTTEAAVVDASFNGDNSGMPAVVQGGGTDTDVPGGSSSTGNLWNGAGGNNVDSQDGHNGTGSNASDSSTAGQGAHWEDSGTEAGSNNSLSNGTNSNNGGSISGADGDHGGSMAGADGDHGGSVTGADGDHAGSVTGADGDHGGSMAGADGDHAGSMAGADGDNSGHEDEANGADGGVSGNGHVETSTEASSVSPADQASAEGDNSGSGGHNNVLPSFGGAHADNAQDESMFNGQDGGLTSENATAGKHADRSPEFGLTSHNTSGSASTGQASGSDASTTGADANSLDASWFTSDGGEGQPGGTVSPGLPSTPDSSDRNSSHHNVSTAGKVDSGRPNQVGISAVGNSGADTQPARHGNRGDVSFDEYYGSATSDNSIAPISPDESKDDGVPVEDWSNKTSTEGTDSSSARGNAIASGVPGNPAVTGGEDADVTAEGNPASKEQGGGHGKQDNAMESSQTGGVASKQERQQPATGRDGSPTGNALDGSHAGNVGPSRPAVTRGDTGTRANSSQNSPSVTGAVGNDIDGDMTTGSGEVDEADSNGNNVNSPADHHSSTRPSPNYVPGVGNGHSGDRFIPGTGNSLPGSAVGAGVTFNQTSQQGDTSDFTEAVVGAEGKVITVDGFLDVDHRNTDSWENATSASDAKPDESSQPGLNHGDRHGGHHGDRHGGHHGDRHGGQASNNVSVTEGHPDNPISSGSVADGANSNQTESSPSALPSSPASSGFGGRTRHEGSLGGSATANHDKEGFSGRGGVPSSGNALGGRDAGVVETAAQSDTTEAARNSSHGTDNSVAFVGADGDLLDHEGRPVQGNEVPPLSGSASSDADTTQAGHLASRGDGHAGDGNVPEGTAVSRDGTSGVATVDFNIDIYEPNVPALPGSPASIQARPTDMATVLVEWRQPTTSGRVDGYRIYYQASNNPQVASIDVGPQTLSQSVGGLESGTEYTFWVQAVNAAGLGYRSPVVTAITDAPAPSLPGVPQNVQATALSPMTILVEWEAPSLGGDVQGYMVYHQSREGGTTLREVGPSVNSLILSDLRPETRYSIWVVAHSDAGMGLRSSMKSLQTPAEGPRLPGRPMNVLATAIDAKSILVEWQQPTFGGPLDQYRIYYEKSTDQTTSMVEVGPGTVSYTLMDLLPDTEYSIWVVGLSNVGMGERSPIITVRTLEAPRLPETLSNVRVSPTGPTSITVEWEAPDADDVQGYEIYYQTDNLPATSVEMGPDDRYYTISDLLPGQEYTVWLVALTFTGRRVSSQTFTIRTEQQALPGVPDNVRAFPTGPTSILVQWQLPSTGSDVQGYRIYSQAEHGHVSSVEVGPDTAFYTLTDLMPDTEYTVWVIAFSAAGMGDRSVSLAVRTEEEAPKVPGAPGSVRLTPSDPTSITVEWEAPTTGGDVEGYNVYYQPEDGNTRTAQVEPSDIPSYTIMGLTPNTLYTVWVIAFSSDGLGQRSQMVNVMTEQQAPQTPGVPRNVEASSTGPTTIVVQWASPDTGAEVQGYTIYYQPENEPTMRVQVSPSDIPYTIRDLLPDTQYTIWIVAFSTEGMGERSPALTVSTQEEAPATPGAPGSVRLTPSDPTSITVEWEAPTTGGDVEYYVIYYQAENEPTMRVQVSPSDIPYTIRDLLPDTQYTIWIVAFSTEGMGERSPALTVSTQEEAPATPGAPGSVRLTPSDPTSITVEWEAPTTGGDVEYYVIYYQAENEPTMRVQVSPSDIPYTIRDLLPDTQYTIWIVAFSTEGMGERSPALTVSTQEEAPNLPGAPGSVRLTPSDPTSITVEWEAPTTGGDVEYYVIYYQTEDEPVLTVQLDQTMRQYTIEDLLPDTPYTVWIVAFSAEGEGERSSVYYVQTAAEAEIPGAPGNVQVTPFNATALTVEWEAPTRGGDFQGYRIYYEAPGDSTPGFVDTPSSVTSFLLTGLQPDTTYNVWVLAFSPAGMSQRSLMRTLTTLQVVQGPSAPAFIRASPLDGTSLVVEWEASESENVQGYIIYYQAETETSPSSVEADPSTLQSTIRGLRPDTTYTLWVVSYSPEGTSPSSPTVSAQTLQEAPGLPGSPEGLRVRAVNPKTALLTWQEPSSGADFDGYRVYYQRVEDPESVTTVNVHRSSTSYILENLQPGQKYLMWIAAYSTRGVSEVTQRVDLRMPQGSLPGAPLNVRASSTEPTSIVVQWDSPRSGGDVERYQIYYRSSEDSSVSQIPVRGDELTWTITGLQTDLDYMVWIEAVNSEGSGPRSDVINVQTPSEAPGEPQNLQVESTFLTSVTITWEAPTSGGELEGYRIYYQRVGDDGMRSPTRVIGPDERSFSLTGLEQGTDYRIYLVPFSSDRVGTSSPVLSVRTQSAPVPQPPGTPLSVRASALDSSSVRVTWRHPTRGGAAAGYKVHYQVAGEPEVVTVEVRPTDRALMLSGLRPSTSYDIWMTAFSLAGSSPRTPSVMVRTPEMAPQTPGRPRSIRAETLNPTTMYVQWQHPVRGTDLVERYRVYYQAVRAPTPSFRVARADETSITIPGMASSTTYNIWVVAVSAAGAGQPSPSITLATPDAVSEVPGSPEDIQVSLEDDSSIRVEWQPPTSGGEVLGYRINYQEAGNEDATTIEVGPYVYYQVIRRLKPDTEYYIWVVGFSSDGDGRRSQILSVTMESEGSTQLGPPADLQVSLLDDESVLLQWSAPETAAGILGYRLYYQPIGSTDVSNLEVGPDVSSHPIRGLEPGVDYVVWIVAFTQEGEGLRSAKMNVRIDRQVIGGSTYPGEGDRINIIPGVVVPNPSSGSTPDQEDRWALLGLPASPENVQVARVDSTTMRVQWMPPTSGGRVAGYRIYYQGPDDDESRSIDTPPSARTQTITGLVPGVDYNIWVLAFSLVGVGPQSDSFTVRTYPQGPVPRAPADVQMAVVNPSMVRLNWEPPTALSGPILGYRIFYNPILTNMLNVREVGPTVTEYSLMDLDPYLGYNIWVLAFTEAREGQRSLSIMLPPRAQRGSSVGGSASPREVTFTAMTPNSIKIQWEKPTDSVDVIDGYGILYRSAGEDQTQTIEVGVDESEYILTGLVPDTEYILQLLAFTASGQEYRSPQISVRTSGSSQPDLGRVGVSGSSSISSTAHMSVVPSGGGTGRVIVRGGGDSGPRLPSGGQSFVIRTDANGQRSFILPNGESASGQGVQISPDGQGVVIRTDGSSTSNGQVFLVPANGGSATGGGGQTFVINPNQGEVITSSGGSSSSGGQAFLVPVSGSSGSTRDGQTVVHRFNGRPDDALQSGQTATTPAPEEGRDQDCYQDNGEEYRGQASTTEKGSQCVKWSASDFFQYSSHEYTQGEFGIGDHNYCRNPDGDAKPWCYADAEGTYEYCAIQQCRNGG</sequence>
<feature type="domain" description="Fibronectin type-III" evidence="9">
    <location>
        <begin position="618"/>
        <end position="710"/>
    </location>
</feature>
<feature type="domain" description="Fibronectin type-III" evidence="9">
    <location>
        <begin position="4405"/>
        <end position="4499"/>
    </location>
</feature>
<dbReference type="Pfam" id="PF00051">
    <property type="entry name" value="Kringle"/>
    <property type="match status" value="1"/>
</dbReference>
<evidence type="ECO:0000256" key="6">
    <source>
        <dbReference type="SAM" id="MobiDB-lite"/>
    </source>
</evidence>
<dbReference type="PROSITE" id="PS00021">
    <property type="entry name" value="KRINGLE_1"/>
    <property type="match status" value="1"/>
</dbReference>
<dbReference type="FunFam" id="2.60.40.10:FF:001947">
    <property type="match status" value="13"/>
</dbReference>
<feature type="compositionally biased region" description="Polar residues" evidence="6">
    <location>
        <begin position="4592"/>
        <end position="4602"/>
    </location>
</feature>
<evidence type="ECO:0000313" key="10">
    <source>
        <dbReference type="EMBL" id="CAH1274573.1"/>
    </source>
</evidence>
<feature type="domain" description="Fibronectin type-III" evidence="9">
    <location>
        <begin position="4308"/>
        <end position="4399"/>
    </location>
</feature>
<feature type="compositionally biased region" description="Gly residues" evidence="6">
    <location>
        <begin position="2291"/>
        <end position="2307"/>
    </location>
</feature>
<feature type="compositionally biased region" description="Polar residues" evidence="6">
    <location>
        <begin position="1940"/>
        <end position="1953"/>
    </location>
</feature>
<feature type="region of interest" description="Disordered" evidence="6">
    <location>
        <begin position="805"/>
        <end position="825"/>
    </location>
</feature>
<feature type="domain" description="Fibronectin type-III" evidence="9">
    <location>
        <begin position="1225"/>
        <end position="1316"/>
    </location>
</feature>
<feature type="domain" description="Fibronectin type-III" evidence="9">
    <location>
        <begin position="1127"/>
        <end position="1218"/>
    </location>
</feature>
<organism evidence="10 11">
    <name type="scientific">Branchiostoma lanceolatum</name>
    <name type="common">Common lancelet</name>
    <name type="synonym">Amphioxus lanceolatum</name>
    <dbReference type="NCBI Taxonomy" id="7740"/>
    <lineage>
        <taxon>Eukaryota</taxon>
        <taxon>Metazoa</taxon>
        <taxon>Chordata</taxon>
        <taxon>Cephalochordata</taxon>
        <taxon>Leptocardii</taxon>
        <taxon>Amphioxiformes</taxon>
        <taxon>Branchiostomatidae</taxon>
        <taxon>Branchiostoma</taxon>
    </lineage>
</organism>
<feature type="domain" description="Fibronectin type-III" evidence="9">
    <location>
        <begin position="419"/>
        <end position="513"/>
    </location>
</feature>
<feature type="region of interest" description="Disordered" evidence="6">
    <location>
        <begin position="3184"/>
        <end position="3205"/>
    </location>
</feature>
<dbReference type="Pfam" id="PF24748">
    <property type="entry name" value="Galaxin_repeat"/>
    <property type="match status" value="1"/>
</dbReference>
<feature type="domain" description="Fibronectin type-III" evidence="9">
    <location>
        <begin position="2905"/>
        <end position="2996"/>
    </location>
</feature>
<feature type="compositionally biased region" description="Polar residues" evidence="6">
    <location>
        <begin position="3563"/>
        <end position="3576"/>
    </location>
</feature>
<evidence type="ECO:0000256" key="5">
    <source>
        <dbReference type="PROSITE-ProRule" id="PRU00121"/>
    </source>
</evidence>
<feature type="compositionally biased region" description="Polar residues" evidence="6">
    <location>
        <begin position="2361"/>
        <end position="2372"/>
    </location>
</feature>
<reference evidence="10" key="1">
    <citation type="submission" date="2022-01" db="EMBL/GenBank/DDBJ databases">
        <authorList>
            <person name="Braso-Vives M."/>
        </authorList>
    </citation>
    <scope>NUCLEOTIDE SEQUENCE</scope>
</reference>
<proteinExistence type="predicted"/>
<feature type="chain" id="PRO_5035444793" evidence="7">
    <location>
        <begin position="22"/>
        <end position="4871"/>
    </location>
</feature>
<feature type="domain" description="Fibronectin type-III" evidence="9">
    <location>
        <begin position="3877"/>
        <end position="3968"/>
    </location>
</feature>
<evidence type="ECO:0000259" key="8">
    <source>
        <dbReference type="PROSITE" id="PS50070"/>
    </source>
</evidence>
<feature type="compositionally biased region" description="Basic and acidic residues" evidence="6">
    <location>
        <begin position="2198"/>
        <end position="2219"/>
    </location>
</feature>
<accession>A0A8K0EZA8</accession>
<dbReference type="SUPFAM" id="SSF49265">
    <property type="entry name" value="Fibronectin type III"/>
    <property type="match status" value="18"/>
</dbReference>
<comment type="caution">
    <text evidence="5">Lacks conserved residue(s) required for the propagation of feature annotation.</text>
</comment>
<evidence type="ECO:0000256" key="4">
    <source>
        <dbReference type="ARBA" id="ARBA00023157"/>
    </source>
</evidence>
<feature type="compositionally biased region" description="Low complexity" evidence="6">
    <location>
        <begin position="1628"/>
        <end position="1648"/>
    </location>
</feature>
<feature type="region of interest" description="Disordered" evidence="6">
    <location>
        <begin position="4592"/>
        <end position="4629"/>
    </location>
</feature>
<keyword evidence="2 7" id="KW-0732">Signal</keyword>
<feature type="domain" description="Fibronectin type-III" evidence="9">
    <location>
        <begin position="3975"/>
        <end position="4067"/>
    </location>
</feature>
<feature type="domain" description="Fibronectin type-III" evidence="9">
    <location>
        <begin position="519"/>
        <end position="614"/>
    </location>
</feature>
<name>A0A8K0EZA8_BRALA</name>
<dbReference type="PANTHER" id="PTHR46708">
    <property type="entry name" value="TENASCIN"/>
    <property type="match status" value="1"/>
</dbReference>
<feature type="domain" description="Fibronectin type-III" evidence="9">
    <location>
        <begin position="4172"/>
        <end position="4263"/>
    </location>
</feature>
<dbReference type="Proteomes" id="UP000838412">
    <property type="component" value="Chromosome 9"/>
</dbReference>
<feature type="compositionally biased region" description="Polar residues" evidence="6">
    <location>
        <begin position="2049"/>
        <end position="2060"/>
    </location>
</feature>
<feature type="domain" description="Fibronectin type-III" evidence="9">
    <location>
        <begin position="3390"/>
        <end position="3481"/>
    </location>
</feature>
<keyword evidence="4 5" id="KW-1015">Disulfide bond</keyword>
<feature type="domain" description="Fibronectin type-III" evidence="9">
    <location>
        <begin position="3197"/>
        <end position="3287"/>
    </location>
</feature>
<dbReference type="InterPro" id="IPR013783">
    <property type="entry name" value="Ig-like_fold"/>
</dbReference>
<feature type="domain" description="Fibronectin type-III" evidence="9">
    <location>
        <begin position="3776"/>
        <end position="3869"/>
    </location>
</feature>
<feature type="compositionally biased region" description="Low complexity" evidence="6">
    <location>
        <begin position="4605"/>
        <end position="4624"/>
    </location>
</feature>
<feature type="domain" description="Fibronectin type-III" evidence="9">
    <location>
        <begin position="823"/>
        <end position="914"/>
    </location>
</feature>
<feature type="compositionally biased region" description="Polar residues" evidence="6">
    <location>
        <begin position="1878"/>
        <end position="1893"/>
    </location>
</feature>
<dbReference type="PRINTS" id="PR00018">
    <property type="entry name" value="KRINGLE"/>
</dbReference>
<feature type="region of interest" description="Disordered" evidence="6">
    <location>
        <begin position="3087"/>
        <end position="3108"/>
    </location>
</feature>